<gene>
    <name evidence="1" type="ORF">IPK02_03160</name>
</gene>
<evidence type="ECO:0000313" key="2">
    <source>
        <dbReference type="Proteomes" id="UP000706151"/>
    </source>
</evidence>
<reference evidence="1 2" key="1">
    <citation type="submission" date="2020-10" db="EMBL/GenBank/DDBJ databases">
        <title>Connecting structure to function with the recovery of over 1000 high-quality activated sludge metagenome-assembled genomes encoding full-length rRNA genes using long-read sequencing.</title>
        <authorList>
            <person name="Singleton C.M."/>
            <person name="Petriglieri F."/>
            <person name="Kristensen J.M."/>
            <person name="Kirkegaard R.H."/>
            <person name="Michaelsen T.Y."/>
            <person name="Andersen M.H."/>
            <person name="Karst S.M."/>
            <person name="Dueholm M.S."/>
            <person name="Nielsen P.H."/>
            <person name="Albertsen M."/>
        </authorList>
    </citation>
    <scope>NUCLEOTIDE SEQUENCE [LARGE SCALE GENOMIC DNA]</scope>
    <source>
        <strain evidence="1">Fred_18-Q3-R57-64_BAT3C.720</strain>
    </source>
</reference>
<dbReference type="AlphaFoldDB" id="A0A935T7H8"/>
<comment type="caution">
    <text evidence="1">The sequence shown here is derived from an EMBL/GenBank/DDBJ whole genome shotgun (WGS) entry which is preliminary data.</text>
</comment>
<organism evidence="1 2">
    <name type="scientific">Candidatus Accumulibacter affinis</name>
    <dbReference type="NCBI Taxonomy" id="2954384"/>
    <lineage>
        <taxon>Bacteria</taxon>
        <taxon>Pseudomonadati</taxon>
        <taxon>Pseudomonadota</taxon>
        <taxon>Betaproteobacteria</taxon>
        <taxon>Candidatus Accumulibacter</taxon>
    </lineage>
</organism>
<name>A0A935T7H8_9PROT</name>
<dbReference type="EMBL" id="JADJOT010000002">
    <property type="protein sequence ID" value="MBK7953041.1"/>
    <property type="molecule type" value="Genomic_DNA"/>
</dbReference>
<accession>A0A935T7H8</accession>
<evidence type="ECO:0000313" key="1">
    <source>
        <dbReference type="EMBL" id="MBK7953041.1"/>
    </source>
</evidence>
<sequence length="399" mass="44167">MPASSQQVALFDDRPFFERALVYGVREGIIDHDKINSILNDAPKGMLQIANFFGTAYLRPNVEAARARMVNLVSLHLEDSSGGDLEKAARSLRDHTFLSLSRGGSEMLKSLWAMPEDASYALLLRQSQKEFLAEWSLRSLAEYRQECERRQGHQTAISAALWFAEKLGVPASGISTVAVESIIRTAILVYLSATTPASLPNAAGLIAIFDAIRKKGVPAKGRKHLKEVFKALPEAYRTVASRELKRVESEDLPRILDASEAMNRLIQELEPLYFLRDFGPEDASLFDAAVSEDWQRITGGKTDDNSLLTIFVCLAAAAPAKPALSKVAARALIRKARSDGFQRLPVLRFIRASAPYEMQDDLEALWQDFFPEAEGFLLDATDTTLSEALAFLKENCSVV</sequence>
<dbReference type="Proteomes" id="UP000706151">
    <property type="component" value="Unassembled WGS sequence"/>
</dbReference>
<proteinExistence type="predicted"/>
<protein>
    <submittedName>
        <fullName evidence="1">Uncharacterized protein</fullName>
    </submittedName>
</protein>